<dbReference type="InterPro" id="IPR036388">
    <property type="entry name" value="WH-like_DNA-bd_sf"/>
</dbReference>
<feature type="compositionally biased region" description="Acidic residues" evidence="1">
    <location>
        <begin position="98"/>
        <end position="107"/>
    </location>
</feature>
<feature type="compositionally biased region" description="Polar residues" evidence="1">
    <location>
        <begin position="151"/>
        <end position="161"/>
    </location>
</feature>
<dbReference type="Gene3D" id="1.10.10.10">
    <property type="entry name" value="Winged helix-like DNA-binding domain superfamily/Winged helix DNA-binding domain"/>
    <property type="match status" value="1"/>
</dbReference>
<name>A0A853IPM8_9GAMM</name>
<dbReference type="Pfam" id="PF17948">
    <property type="entry name" value="DnaT"/>
    <property type="match status" value="1"/>
</dbReference>
<evidence type="ECO:0000313" key="4">
    <source>
        <dbReference type="Proteomes" id="UP000569732"/>
    </source>
</evidence>
<dbReference type="AlphaFoldDB" id="A0A853IPM8"/>
<reference evidence="3 4" key="1">
    <citation type="submission" date="2020-07" db="EMBL/GenBank/DDBJ databases">
        <title>Endozoicomonas sp. nov., isolated from sediment.</title>
        <authorList>
            <person name="Gu T."/>
        </authorList>
    </citation>
    <scope>NUCLEOTIDE SEQUENCE [LARGE SCALE GENOMIC DNA]</scope>
    <source>
        <strain evidence="3 4">SM1973</strain>
    </source>
</reference>
<evidence type="ECO:0000259" key="2">
    <source>
        <dbReference type="Pfam" id="PF17948"/>
    </source>
</evidence>
<accession>A0A853IPM8</accession>
<dbReference type="Gene3D" id="1.10.8.1180">
    <property type="match status" value="1"/>
</dbReference>
<evidence type="ECO:0000256" key="1">
    <source>
        <dbReference type="SAM" id="MobiDB-lite"/>
    </source>
</evidence>
<evidence type="ECO:0000313" key="3">
    <source>
        <dbReference type="EMBL" id="NYZ69856.1"/>
    </source>
</evidence>
<organism evidence="3 4">
    <name type="scientific">Spartinivicinus marinus</name>
    <dbReference type="NCBI Taxonomy" id="2994442"/>
    <lineage>
        <taxon>Bacteria</taxon>
        <taxon>Pseudomonadati</taxon>
        <taxon>Pseudomonadota</taxon>
        <taxon>Gammaproteobacteria</taxon>
        <taxon>Oceanospirillales</taxon>
        <taxon>Zooshikellaceae</taxon>
        <taxon>Spartinivicinus</taxon>
    </lineage>
</organism>
<dbReference type="Proteomes" id="UP000569732">
    <property type="component" value="Unassembled WGS sequence"/>
</dbReference>
<feature type="region of interest" description="Disordered" evidence="1">
    <location>
        <begin position="98"/>
        <end position="171"/>
    </location>
</feature>
<feature type="domain" description="DnaT DNA-binding" evidence="2">
    <location>
        <begin position="186"/>
        <end position="252"/>
    </location>
</feature>
<feature type="compositionally biased region" description="Basic and acidic residues" evidence="1">
    <location>
        <begin position="162"/>
        <end position="171"/>
    </location>
</feature>
<comment type="caution">
    <text evidence="3">The sequence shown here is derived from an EMBL/GenBank/DDBJ whole genome shotgun (WGS) entry which is preliminary data.</text>
</comment>
<dbReference type="SUPFAM" id="SSF46785">
    <property type="entry name" value="Winged helix' DNA-binding domain"/>
    <property type="match status" value="1"/>
</dbReference>
<dbReference type="Pfam" id="PF13730">
    <property type="entry name" value="HTH_36"/>
    <property type="match status" value="1"/>
</dbReference>
<dbReference type="RefSeq" id="WP_180571824.1">
    <property type="nucleotide sequence ID" value="NZ_JACCKB010000165.1"/>
</dbReference>
<dbReference type="InterPro" id="IPR040480">
    <property type="entry name" value="DnaT_DNA_bind"/>
</dbReference>
<gene>
    <name evidence="3" type="ORF">H0A36_27980</name>
</gene>
<keyword evidence="4" id="KW-1185">Reference proteome</keyword>
<dbReference type="EMBL" id="JACCKB010000165">
    <property type="protein sequence ID" value="NYZ69856.1"/>
    <property type="molecule type" value="Genomic_DNA"/>
</dbReference>
<proteinExistence type="predicted"/>
<protein>
    <submittedName>
        <fullName evidence="3">Helix-turn-helix domain-containing protein</fullName>
    </submittedName>
</protein>
<dbReference type="InterPro" id="IPR036390">
    <property type="entry name" value="WH_DNA-bd_sf"/>
</dbReference>
<sequence length="300" mass="33899">MSVQAIAWAFSLSKLEPNKKIVLLALADNANDQGYCWPSMDTIAEKTSLSRSTVKRHIKSLAELDLLTKFERASASGATTSNHFYLHVGCQINLDNSSEAEENEGDQNDPPSSNGGVQNELPENIGGSPVNREGCTSDLGRGSPVTPKPSLESSYTTTTNTREVKNSEPDVFQKKYETRIKPQGNPMTENWEPDWKRVKASLIRAGINPDFANLKFDEFKLYWISRGDLHPAWTARFIQHLIDQWPRHQRQQELNQALDQKTEQQVQNIKQETKTLVNNAPKKPVDLDDESWADDMEIFK</sequence>